<evidence type="ECO:0000313" key="1">
    <source>
        <dbReference type="EMBL" id="SVC75036.1"/>
    </source>
</evidence>
<dbReference type="AlphaFoldDB" id="A0A382PP44"/>
<organism evidence="1">
    <name type="scientific">marine metagenome</name>
    <dbReference type="NCBI Taxonomy" id="408172"/>
    <lineage>
        <taxon>unclassified sequences</taxon>
        <taxon>metagenomes</taxon>
        <taxon>ecological metagenomes</taxon>
    </lineage>
</organism>
<name>A0A382PP44_9ZZZZ</name>
<feature type="non-terminal residue" evidence="1">
    <location>
        <position position="1"/>
    </location>
</feature>
<reference evidence="1" key="1">
    <citation type="submission" date="2018-05" db="EMBL/GenBank/DDBJ databases">
        <authorList>
            <person name="Lanie J.A."/>
            <person name="Ng W.-L."/>
            <person name="Kazmierczak K.M."/>
            <person name="Andrzejewski T.M."/>
            <person name="Davidsen T.M."/>
            <person name="Wayne K.J."/>
            <person name="Tettelin H."/>
            <person name="Glass J.I."/>
            <person name="Rusch D."/>
            <person name="Podicherti R."/>
            <person name="Tsui H.-C.T."/>
            <person name="Winkler M.E."/>
        </authorList>
    </citation>
    <scope>NUCLEOTIDE SEQUENCE</scope>
</reference>
<proteinExistence type="predicted"/>
<gene>
    <name evidence="1" type="ORF">METZ01_LOCUS327890</name>
</gene>
<sequence>ICDIFVAILDKNTTYQPIQFA</sequence>
<accession>A0A382PP44</accession>
<protein>
    <submittedName>
        <fullName evidence="1">Uncharacterized protein</fullName>
    </submittedName>
</protein>
<dbReference type="EMBL" id="UINC01108725">
    <property type="protein sequence ID" value="SVC75036.1"/>
    <property type="molecule type" value="Genomic_DNA"/>
</dbReference>